<dbReference type="PANTHER" id="PTHR37849:SF1">
    <property type="entry name" value="YALI0E11605P"/>
    <property type="match status" value="1"/>
</dbReference>
<dbReference type="OMA" id="MAFRTNK"/>
<sequence length="86" mass="9159">MNPRILAASRALRAGFTARGFQTSSRLSSVAAALPASKPVGAFRSGILGFFAGTTIAGFAAYSYVRQEFKTANDLLLEDLYVRLAI</sequence>
<dbReference type="EMBL" id="JOWA01000088">
    <property type="protein sequence ID" value="KEZ44453.1"/>
    <property type="molecule type" value="Genomic_DNA"/>
</dbReference>
<name>A0A084GAU1_PSEDA</name>
<feature type="transmembrane region" description="Helical" evidence="1">
    <location>
        <begin position="43"/>
        <end position="65"/>
    </location>
</feature>
<comment type="caution">
    <text evidence="2">The sequence shown here is derived from an EMBL/GenBank/DDBJ whole genome shotgun (WGS) entry which is preliminary data.</text>
</comment>
<dbReference type="Proteomes" id="UP000028545">
    <property type="component" value="Unassembled WGS sequence"/>
</dbReference>
<keyword evidence="1" id="KW-0812">Transmembrane</keyword>
<dbReference type="KEGG" id="sapo:SAPIO_CDS3459"/>
<dbReference type="GeneID" id="27722531"/>
<keyword evidence="1" id="KW-1133">Transmembrane helix</keyword>
<keyword evidence="1" id="KW-0472">Membrane</keyword>
<dbReference type="OrthoDB" id="5331396at2759"/>
<dbReference type="PANTHER" id="PTHR37849">
    <property type="entry name" value="YALI0E11605P"/>
    <property type="match status" value="1"/>
</dbReference>
<evidence type="ECO:0000313" key="3">
    <source>
        <dbReference type="Proteomes" id="UP000028545"/>
    </source>
</evidence>
<evidence type="ECO:0000313" key="2">
    <source>
        <dbReference type="EMBL" id="KEZ44453.1"/>
    </source>
</evidence>
<organism evidence="2 3">
    <name type="scientific">Pseudallescheria apiosperma</name>
    <name type="common">Scedosporium apiospermum</name>
    <dbReference type="NCBI Taxonomy" id="563466"/>
    <lineage>
        <taxon>Eukaryota</taxon>
        <taxon>Fungi</taxon>
        <taxon>Dikarya</taxon>
        <taxon>Ascomycota</taxon>
        <taxon>Pezizomycotina</taxon>
        <taxon>Sordariomycetes</taxon>
        <taxon>Hypocreomycetidae</taxon>
        <taxon>Microascales</taxon>
        <taxon>Microascaceae</taxon>
        <taxon>Scedosporium</taxon>
    </lineage>
</organism>
<dbReference type="HOGENOM" id="CLU_136352_1_1_1"/>
<dbReference type="RefSeq" id="XP_016644252.1">
    <property type="nucleotide sequence ID" value="XM_016786246.1"/>
</dbReference>
<dbReference type="VEuPathDB" id="FungiDB:SAPIO_CDS3459"/>
<gene>
    <name evidence="2" type="ORF">SAPIO_CDS3459</name>
</gene>
<dbReference type="AlphaFoldDB" id="A0A084GAU1"/>
<reference evidence="2 3" key="1">
    <citation type="journal article" date="2014" name="Genome Announc.">
        <title>Draft genome sequence of the pathogenic fungus Scedosporium apiospermum.</title>
        <authorList>
            <person name="Vandeputte P."/>
            <person name="Ghamrawi S."/>
            <person name="Rechenmann M."/>
            <person name="Iltis A."/>
            <person name="Giraud S."/>
            <person name="Fleury M."/>
            <person name="Thornton C."/>
            <person name="Delhaes L."/>
            <person name="Meyer W."/>
            <person name="Papon N."/>
            <person name="Bouchara J.P."/>
        </authorList>
    </citation>
    <scope>NUCLEOTIDE SEQUENCE [LARGE SCALE GENOMIC DNA]</scope>
    <source>
        <strain evidence="2 3">IHEM 14462</strain>
    </source>
</reference>
<evidence type="ECO:0000256" key="1">
    <source>
        <dbReference type="SAM" id="Phobius"/>
    </source>
</evidence>
<proteinExistence type="predicted"/>
<keyword evidence="3" id="KW-1185">Reference proteome</keyword>
<accession>A0A084GAU1</accession>
<protein>
    <submittedName>
        <fullName evidence="2">Uncharacterized protein</fullName>
    </submittedName>
</protein>